<evidence type="ECO:0000256" key="1">
    <source>
        <dbReference type="SAM" id="MobiDB-lite"/>
    </source>
</evidence>
<feature type="compositionally biased region" description="Acidic residues" evidence="1">
    <location>
        <begin position="108"/>
        <end position="117"/>
    </location>
</feature>
<dbReference type="Proteomes" id="UP001377567">
    <property type="component" value="Unassembled WGS sequence"/>
</dbReference>
<reference evidence="2 3" key="1">
    <citation type="journal article" date="2023" name="Elife">
        <title>Identification of key yeast species and microbe-microbe interactions impacting larval growth of Drosophila in the wild.</title>
        <authorList>
            <person name="Mure A."/>
            <person name="Sugiura Y."/>
            <person name="Maeda R."/>
            <person name="Honda K."/>
            <person name="Sakurai N."/>
            <person name="Takahashi Y."/>
            <person name="Watada M."/>
            <person name="Katoh T."/>
            <person name="Gotoh A."/>
            <person name="Gotoh Y."/>
            <person name="Taniguchi I."/>
            <person name="Nakamura K."/>
            <person name="Hayashi T."/>
            <person name="Katayama T."/>
            <person name="Uemura T."/>
            <person name="Hattori Y."/>
        </authorList>
    </citation>
    <scope>NUCLEOTIDE SEQUENCE [LARGE SCALE GENOMIC DNA]</scope>
    <source>
        <strain evidence="2 3">KH-74</strain>
    </source>
</reference>
<dbReference type="AlphaFoldDB" id="A0AAV5RPF5"/>
<feature type="compositionally biased region" description="Basic and acidic residues" evidence="1">
    <location>
        <begin position="63"/>
        <end position="83"/>
    </location>
</feature>
<evidence type="ECO:0000313" key="2">
    <source>
        <dbReference type="EMBL" id="GMM53416.1"/>
    </source>
</evidence>
<name>A0AAV5RPF5_MAUHU</name>
<feature type="compositionally biased region" description="Acidic residues" evidence="1">
    <location>
        <begin position="44"/>
        <end position="54"/>
    </location>
</feature>
<keyword evidence="3" id="KW-1185">Reference proteome</keyword>
<evidence type="ECO:0000313" key="3">
    <source>
        <dbReference type="Proteomes" id="UP001377567"/>
    </source>
</evidence>
<accession>A0AAV5RPF5</accession>
<gene>
    <name evidence="2" type="ORF">DAKH74_000320</name>
</gene>
<dbReference type="InterPro" id="IPR013268">
    <property type="entry name" value="UTP16"/>
</dbReference>
<dbReference type="Pfam" id="PF08297">
    <property type="entry name" value="U3_snoRNA_assoc"/>
    <property type="match status" value="1"/>
</dbReference>
<dbReference type="GO" id="GO:0030515">
    <property type="term" value="F:snoRNA binding"/>
    <property type="evidence" value="ECO:0007669"/>
    <property type="project" value="InterPro"/>
</dbReference>
<organism evidence="2 3">
    <name type="scientific">Maudiozyma humilis</name>
    <name type="common">Sour dough yeast</name>
    <name type="synonym">Kazachstania humilis</name>
    <dbReference type="NCBI Taxonomy" id="51915"/>
    <lineage>
        <taxon>Eukaryota</taxon>
        <taxon>Fungi</taxon>
        <taxon>Dikarya</taxon>
        <taxon>Ascomycota</taxon>
        <taxon>Saccharomycotina</taxon>
        <taxon>Saccharomycetes</taxon>
        <taxon>Saccharomycetales</taxon>
        <taxon>Saccharomycetaceae</taxon>
        <taxon>Maudiozyma</taxon>
    </lineage>
</organism>
<sequence length="221" mass="25121">MSSKNHVKFGEDTEVAVATPELSIDDTSSSKVSAKKTIANLSDSDSESDDEAPMEEGAATTRDAIESKLQEAENAKKLEQQRLKEKRRKQNAVFQEQQSAKKQKEAEEQADDEELEELPAEFLQEVDNTEEVNKAKHINFDADAYQDDEDEEEILALEKAQLKKKKKNQLRALRRKTVRHGPVSVTLLASSVNTRHMAPKKEVSITSTKDKWLRRKTLDRR</sequence>
<feature type="region of interest" description="Disordered" evidence="1">
    <location>
        <begin position="1"/>
        <end position="117"/>
    </location>
</feature>
<dbReference type="GO" id="GO:0006364">
    <property type="term" value="P:rRNA processing"/>
    <property type="evidence" value="ECO:0007669"/>
    <property type="project" value="InterPro"/>
</dbReference>
<dbReference type="EMBL" id="BTGD01000001">
    <property type="protein sequence ID" value="GMM53416.1"/>
    <property type="molecule type" value="Genomic_DNA"/>
</dbReference>
<comment type="caution">
    <text evidence="2">The sequence shown here is derived from an EMBL/GenBank/DDBJ whole genome shotgun (WGS) entry which is preliminary data.</text>
</comment>
<protein>
    <submittedName>
        <fullName evidence="2">Bud21 protein</fullName>
    </submittedName>
</protein>
<proteinExistence type="predicted"/>